<keyword evidence="7 12" id="KW-0862">Zinc</keyword>
<evidence type="ECO:0000259" key="13">
    <source>
        <dbReference type="PROSITE" id="PS50860"/>
    </source>
</evidence>
<keyword evidence="10 12" id="KW-0648">Protein biosynthesis</keyword>
<dbReference type="SUPFAM" id="SSF55681">
    <property type="entry name" value="Class II aaRS and biotin synthetases"/>
    <property type="match status" value="1"/>
</dbReference>
<keyword evidence="11 12" id="KW-0030">Aminoacyl-tRNA synthetase</keyword>
<dbReference type="GO" id="GO:0004813">
    <property type="term" value="F:alanine-tRNA ligase activity"/>
    <property type="evidence" value="ECO:0007669"/>
    <property type="project" value="UniProtKB-UniRule"/>
</dbReference>
<dbReference type="GO" id="GO:0000049">
    <property type="term" value="F:tRNA binding"/>
    <property type="evidence" value="ECO:0007669"/>
    <property type="project" value="UniProtKB-KW"/>
</dbReference>
<protein>
    <recommendedName>
        <fullName evidence="12">Alanine--tRNA ligase</fullName>
        <ecNumber evidence="12">6.1.1.7</ecNumber>
    </recommendedName>
    <alternativeName>
        <fullName evidence="12">Alanyl-tRNA synthetase</fullName>
        <shortName evidence="12">AlaRS</shortName>
    </alternativeName>
</protein>
<evidence type="ECO:0000256" key="5">
    <source>
        <dbReference type="ARBA" id="ARBA00022723"/>
    </source>
</evidence>
<comment type="domain">
    <text evidence="12">Consists of three domains; the N-terminal catalytic domain, the editing domain and the C-terminal C-Ala domain. The editing domain removes incorrectly charged amino acids, while the C-Ala domain, along with tRNA(Ala), serves as a bridge to cooperatively bring together the editing and aminoacylation centers thus stimulating deacylation of misacylated tRNAs.</text>
</comment>
<dbReference type="Pfam" id="PF07973">
    <property type="entry name" value="tRNA_SAD"/>
    <property type="match status" value="1"/>
</dbReference>
<dbReference type="SUPFAM" id="SSF101353">
    <property type="entry name" value="Putative anticodon-binding domain of alanyl-tRNA synthetase (AlaRS)"/>
    <property type="match status" value="1"/>
</dbReference>
<dbReference type="NCBIfam" id="TIGR00344">
    <property type="entry name" value="alaS"/>
    <property type="match status" value="1"/>
</dbReference>
<dbReference type="Pfam" id="PF01411">
    <property type="entry name" value="tRNA-synt_2c"/>
    <property type="match status" value="1"/>
</dbReference>
<dbReference type="GO" id="GO:0002161">
    <property type="term" value="F:aminoacyl-tRNA deacylase activity"/>
    <property type="evidence" value="ECO:0007669"/>
    <property type="project" value="TreeGrafter"/>
</dbReference>
<dbReference type="Proteomes" id="UP000256900">
    <property type="component" value="Unassembled WGS sequence"/>
</dbReference>
<dbReference type="Gene3D" id="2.40.30.130">
    <property type="match status" value="1"/>
</dbReference>
<name>A0A3D9YZ29_9HYPH</name>
<evidence type="ECO:0000256" key="2">
    <source>
        <dbReference type="ARBA" id="ARBA00008226"/>
    </source>
</evidence>
<keyword evidence="5 12" id="KW-0479">Metal-binding</keyword>
<evidence type="ECO:0000256" key="10">
    <source>
        <dbReference type="ARBA" id="ARBA00022917"/>
    </source>
</evidence>
<proteinExistence type="inferred from homology"/>
<dbReference type="GO" id="GO:0045892">
    <property type="term" value="P:negative regulation of DNA-templated transcription"/>
    <property type="evidence" value="ECO:0007669"/>
    <property type="project" value="TreeGrafter"/>
</dbReference>
<evidence type="ECO:0000256" key="9">
    <source>
        <dbReference type="ARBA" id="ARBA00022884"/>
    </source>
</evidence>
<dbReference type="InterPro" id="IPR050058">
    <property type="entry name" value="Ala-tRNA_ligase"/>
</dbReference>
<keyword evidence="3 12" id="KW-0820">tRNA-binding</keyword>
<dbReference type="InterPro" id="IPR045864">
    <property type="entry name" value="aa-tRNA-synth_II/BPL/LPL"/>
</dbReference>
<keyword evidence="6 12" id="KW-0547">Nucleotide-binding</keyword>
<dbReference type="InterPro" id="IPR018163">
    <property type="entry name" value="Thr/Ala-tRNA-synth_IIc_edit"/>
</dbReference>
<feature type="domain" description="Alanyl-transfer RNA synthetases family profile" evidence="13">
    <location>
        <begin position="2"/>
        <end position="722"/>
    </location>
</feature>
<feature type="binding site" evidence="12">
    <location>
        <position position="568"/>
    </location>
    <ligand>
        <name>Zn(2+)</name>
        <dbReference type="ChEBI" id="CHEBI:29105"/>
    </ligand>
</feature>
<comment type="catalytic activity">
    <reaction evidence="12">
        <text>tRNA(Ala) + L-alanine + ATP = L-alanyl-tRNA(Ala) + AMP + diphosphate</text>
        <dbReference type="Rhea" id="RHEA:12540"/>
        <dbReference type="Rhea" id="RHEA-COMP:9657"/>
        <dbReference type="Rhea" id="RHEA-COMP:9923"/>
        <dbReference type="ChEBI" id="CHEBI:30616"/>
        <dbReference type="ChEBI" id="CHEBI:33019"/>
        <dbReference type="ChEBI" id="CHEBI:57972"/>
        <dbReference type="ChEBI" id="CHEBI:78442"/>
        <dbReference type="ChEBI" id="CHEBI:78497"/>
        <dbReference type="ChEBI" id="CHEBI:456215"/>
        <dbReference type="EC" id="6.1.1.7"/>
    </reaction>
</comment>
<keyword evidence="9 12" id="KW-0694">RNA-binding</keyword>
<dbReference type="InterPro" id="IPR018165">
    <property type="entry name" value="Ala-tRNA-synth_IIc_core"/>
</dbReference>
<dbReference type="OrthoDB" id="9803884at2"/>
<keyword evidence="8 12" id="KW-0067">ATP-binding</keyword>
<gene>
    <name evidence="12" type="primary">alaS</name>
    <name evidence="14" type="ORF">DES32_2177</name>
</gene>
<evidence type="ECO:0000256" key="6">
    <source>
        <dbReference type="ARBA" id="ARBA00022741"/>
    </source>
</evidence>
<sequence length="892" mass="96036">MNGVNEIRTAFLDYFGRRGHEIVASSPLVPRNDPTLMFTNAGMVQFKNVFTGVEKRPYTRAATAQKCVRAGGKHNDLDNVGYTARHATFFEMLGNFSFGDYFKTEAIEFAWTFITQVLELPKEKLLVTVYYDDDEAFALWKKIAGFADSKIIRIAGSDNFWQMGDTGPCGPCSEIFFDRGEKFAGGPPGSPDEDGDRFLEFWNLVFMQYEQIAPGERVGLPRPSIDTGMGLERISTLLQGVPSIFDIDLMRALVSAVASATGVDPDGPQKASHRVIADHLRSSAFLVADGVLPSNEGRGYVLRRIMRRAMRHAQLLGARQPLMWQLVPVLVREMGQAYPELVRAQALIVETLRLEETRFLNTLSRGLAILEEETRTLPAGGILAGATAFKLYDTYGFPLDLTQDALRGRGIDVDVEGFNTSMAQQRAEARKAWAGSGEAATESIWFGLKERVGATDFLGYATETAEGVVVALLKDGREVERLAAGETGQVVLNQTPFYGESGGQVGDTGFIRAQNLGFRVTNTQKKLGDLFVHDGVVESGLVTVGLPVELDVDHGRRGAIRANHSATHLLHESLRRVLGDHVAQKGSLVAPDRLRFDFAHPKPISPEELAEVEDIANRVVLQNAPVETRLMDVNAAIESGARALFGEKYGDQVRVVSMGDALETAEGARANAAFSIELCGGTHVRRTGDIGLISIVAESPVAAGVRRIEAKTGLAARRHLNAQAHGFQELAHLLKAPEDEAATRLAHVLDERRKLDRELSEARKRLAMGGGAAQAAVEEIGGVKFFRKEVAGVEMKDLRSLADEAKQSLGSGIVGIVGVDTEGKAGVVVGVTDDLTSRFDAVTLVRVAAVQLGGKGGGGRRDLAQAGGPDGGSAGAALGAIAAALQQTPDAA</sequence>
<dbReference type="PANTHER" id="PTHR11777:SF9">
    <property type="entry name" value="ALANINE--TRNA LIGASE, CYTOPLASMIC"/>
    <property type="match status" value="1"/>
</dbReference>
<reference evidence="14 15" key="1">
    <citation type="submission" date="2018-08" db="EMBL/GenBank/DDBJ databases">
        <title>Genomic Encyclopedia of Type Strains, Phase IV (KMG-IV): sequencing the most valuable type-strain genomes for metagenomic binning, comparative biology and taxonomic classification.</title>
        <authorList>
            <person name="Goeker M."/>
        </authorList>
    </citation>
    <scope>NUCLEOTIDE SEQUENCE [LARGE SCALE GENOMIC DNA]</scope>
    <source>
        <strain evidence="14 15">BW863</strain>
    </source>
</reference>
<dbReference type="GO" id="GO:0008270">
    <property type="term" value="F:zinc ion binding"/>
    <property type="evidence" value="ECO:0007669"/>
    <property type="project" value="UniProtKB-UniRule"/>
</dbReference>
<dbReference type="EMBL" id="QUMO01000003">
    <property type="protein sequence ID" value="REF86132.1"/>
    <property type="molecule type" value="Genomic_DNA"/>
</dbReference>
<dbReference type="PANTHER" id="PTHR11777">
    <property type="entry name" value="ALANYL-TRNA SYNTHETASE"/>
    <property type="match status" value="1"/>
</dbReference>
<evidence type="ECO:0000256" key="4">
    <source>
        <dbReference type="ARBA" id="ARBA00022598"/>
    </source>
</evidence>
<dbReference type="Gene3D" id="3.30.980.10">
    <property type="entry name" value="Threonyl-trna Synthetase, Chain A, domain 2"/>
    <property type="match status" value="1"/>
</dbReference>
<feature type="binding site" evidence="12">
    <location>
        <position position="564"/>
    </location>
    <ligand>
        <name>Zn(2+)</name>
        <dbReference type="ChEBI" id="CHEBI:29105"/>
    </ligand>
</feature>
<evidence type="ECO:0000313" key="14">
    <source>
        <dbReference type="EMBL" id="REF86132.1"/>
    </source>
</evidence>
<dbReference type="InterPro" id="IPR003156">
    <property type="entry name" value="DHHA1_dom"/>
</dbReference>
<dbReference type="GO" id="GO:0006419">
    <property type="term" value="P:alanyl-tRNA aminoacylation"/>
    <property type="evidence" value="ECO:0007669"/>
    <property type="project" value="UniProtKB-UniRule"/>
</dbReference>
<dbReference type="InterPro" id="IPR023033">
    <property type="entry name" value="Ala_tRNA_ligase_euk/bac"/>
</dbReference>
<dbReference type="InterPro" id="IPR012947">
    <property type="entry name" value="tRNA_SAD"/>
</dbReference>
<evidence type="ECO:0000313" key="15">
    <source>
        <dbReference type="Proteomes" id="UP000256900"/>
    </source>
</evidence>
<dbReference type="Gene3D" id="3.10.310.40">
    <property type="match status" value="1"/>
</dbReference>
<dbReference type="FunFam" id="3.30.980.10:FF:000004">
    <property type="entry name" value="Alanine--tRNA ligase, cytoplasmic"/>
    <property type="match status" value="1"/>
</dbReference>
<dbReference type="FunFam" id="2.40.30.130:FF:000001">
    <property type="entry name" value="Alanine--tRNA ligase"/>
    <property type="match status" value="1"/>
</dbReference>
<dbReference type="CDD" id="cd00673">
    <property type="entry name" value="AlaRS_core"/>
    <property type="match status" value="1"/>
</dbReference>
<dbReference type="InterPro" id="IPR002318">
    <property type="entry name" value="Ala-tRNA-lgiase_IIc"/>
</dbReference>
<dbReference type="FunFam" id="3.10.310.40:FF:000001">
    <property type="entry name" value="Alanine--tRNA ligase"/>
    <property type="match status" value="1"/>
</dbReference>
<dbReference type="InterPro" id="IPR018164">
    <property type="entry name" value="Ala-tRNA-synth_IIc_N"/>
</dbReference>
<keyword evidence="12" id="KW-0963">Cytoplasm</keyword>
<dbReference type="PRINTS" id="PR00980">
    <property type="entry name" value="TRNASYNTHALA"/>
</dbReference>
<evidence type="ECO:0000256" key="12">
    <source>
        <dbReference type="HAMAP-Rule" id="MF_00036"/>
    </source>
</evidence>
<evidence type="ECO:0000256" key="7">
    <source>
        <dbReference type="ARBA" id="ARBA00022833"/>
    </source>
</evidence>
<comment type="subcellular location">
    <subcellularLocation>
        <location evidence="1 12">Cytoplasm</location>
    </subcellularLocation>
</comment>
<dbReference type="PROSITE" id="PS50860">
    <property type="entry name" value="AA_TRNA_LIGASE_II_ALA"/>
    <property type="match status" value="1"/>
</dbReference>
<dbReference type="Gene3D" id="3.30.54.20">
    <property type="match status" value="1"/>
</dbReference>
<dbReference type="SUPFAM" id="SSF55186">
    <property type="entry name" value="ThrRS/AlaRS common domain"/>
    <property type="match status" value="1"/>
</dbReference>
<dbReference type="InterPro" id="IPR009000">
    <property type="entry name" value="Transl_B-barrel_sf"/>
</dbReference>
<dbReference type="RefSeq" id="WP_115837096.1">
    <property type="nucleotide sequence ID" value="NZ_CP025086.1"/>
</dbReference>
<dbReference type="HAMAP" id="MF_00036_B">
    <property type="entry name" value="Ala_tRNA_synth_B"/>
    <property type="match status" value="1"/>
</dbReference>
<evidence type="ECO:0000256" key="8">
    <source>
        <dbReference type="ARBA" id="ARBA00022840"/>
    </source>
</evidence>
<keyword evidence="15" id="KW-1185">Reference proteome</keyword>
<comment type="cofactor">
    <cofactor evidence="12">
        <name>Zn(2+)</name>
        <dbReference type="ChEBI" id="CHEBI:29105"/>
    </cofactor>
    <text evidence="12">Binds 1 zinc ion per subunit.</text>
</comment>
<dbReference type="SUPFAM" id="SSF50447">
    <property type="entry name" value="Translation proteins"/>
    <property type="match status" value="1"/>
</dbReference>
<evidence type="ECO:0000256" key="11">
    <source>
        <dbReference type="ARBA" id="ARBA00023146"/>
    </source>
</evidence>
<comment type="similarity">
    <text evidence="2 12">Belongs to the class-II aminoacyl-tRNA synthetase family.</text>
</comment>
<organism evidence="14 15">
    <name type="scientific">Methylovirgula ligni</name>
    <dbReference type="NCBI Taxonomy" id="569860"/>
    <lineage>
        <taxon>Bacteria</taxon>
        <taxon>Pseudomonadati</taxon>
        <taxon>Pseudomonadota</taxon>
        <taxon>Alphaproteobacteria</taxon>
        <taxon>Hyphomicrobiales</taxon>
        <taxon>Beijerinckiaceae</taxon>
        <taxon>Methylovirgula</taxon>
    </lineage>
</organism>
<keyword evidence="4 12" id="KW-0436">Ligase</keyword>
<evidence type="ECO:0000256" key="1">
    <source>
        <dbReference type="ARBA" id="ARBA00004496"/>
    </source>
</evidence>
<comment type="caution">
    <text evidence="14">The sequence shown here is derived from an EMBL/GenBank/DDBJ whole genome shotgun (WGS) entry which is preliminary data.</text>
</comment>
<accession>A0A3D9YZ29</accession>
<dbReference type="EC" id="6.1.1.7" evidence="12"/>
<dbReference type="Pfam" id="PF02272">
    <property type="entry name" value="DHHA1"/>
    <property type="match status" value="1"/>
</dbReference>
<dbReference type="Gene3D" id="3.30.930.10">
    <property type="entry name" value="Bira Bifunctional Protein, Domain 2"/>
    <property type="match status" value="1"/>
</dbReference>
<dbReference type="InterPro" id="IPR018162">
    <property type="entry name" value="Ala-tRNA-ligase_IIc_anticod-bd"/>
</dbReference>
<dbReference type="GO" id="GO:0005829">
    <property type="term" value="C:cytosol"/>
    <property type="evidence" value="ECO:0007669"/>
    <property type="project" value="TreeGrafter"/>
</dbReference>
<dbReference type="GO" id="GO:0005524">
    <property type="term" value="F:ATP binding"/>
    <property type="evidence" value="ECO:0007669"/>
    <property type="project" value="UniProtKB-UniRule"/>
</dbReference>
<comment type="function">
    <text evidence="12">Catalyzes the attachment of alanine to tRNA(Ala) in a two-step reaction: alanine is first activated by ATP to form Ala-AMP and then transferred to the acceptor end of tRNA(Ala). Also edits incorrectly charged Ser-tRNA(Ala) and Gly-tRNA(Ala) via its editing domain.</text>
</comment>
<evidence type="ECO:0000256" key="3">
    <source>
        <dbReference type="ARBA" id="ARBA00022555"/>
    </source>
</evidence>
<dbReference type="SMART" id="SM00863">
    <property type="entry name" value="tRNA_SAD"/>
    <property type="match status" value="1"/>
</dbReference>
<dbReference type="FunFam" id="3.30.54.20:FF:000001">
    <property type="entry name" value="Alanine--tRNA ligase"/>
    <property type="match status" value="1"/>
</dbReference>
<dbReference type="AlphaFoldDB" id="A0A3D9YZ29"/>
<feature type="binding site" evidence="12">
    <location>
        <position position="679"/>
    </location>
    <ligand>
        <name>Zn(2+)</name>
        <dbReference type="ChEBI" id="CHEBI:29105"/>
    </ligand>
</feature>
<feature type="binding site" evidence="12">
    <location>
        <position position="683"/>
    </location>
    <ligand>
        <name>Zn(2+)</name>
        <dbReference type="ChEBI" id="CHEBI:29105"/>
    </ligand>
</feature>
<dbReference type="FunFam" id="3.30.930.10:FF:000004">
    <property type="entry name" value="Alanine--tRNA ligase"/>
    <property type="match status" value="1"/>
</dbReference>